<dbReference type="PRINTS" id="PR00786">
    <property type="entry name" value="NEPRILYSIN"/>
</dbReference>
<evidence type="ECO:0000256" key="1">
    <source>
        <dbReference type="ARBA" id="ARBA00001947"/>
    </source>
</evidence>
<dbReference type="InterPro" id="IPR018497">
    <property type="entry name" value="Peptidase_M13_C"/>
</dbReference>
<dbReference type="GO" id="GO:0005886">
    <property type="term" value="C:plasma membrane"/>
    <property type="evidence" value="ECO:0007669"/>
    <property type="project" value="TreeGrafter"/>
</dbReference>
<dbReference type="Pfam" id="PF05649">
    <property type="entry name" value="Peptidase_M13_N"/>
    <property type="match status" value="1"/>
</dbReference>
<proteinExistence type="inferred from homology"/>
<dbReference type="Gene3D" id="1.10.1380.10">
    <property type="entry name" value="Neutral endopeptidase , domain2"/>
    <property type="match status" value="1"/>
</dbReference>
<evidence type="ECO:0000256" key="6">
    <source>
        <dbReference type="ARBA" id="ARBA00022833"/>
    </source>
</evidence>
<comment type="similarity">
    <text evidence="2">Belongs to the peptidase M13 family.</text>
</comment>
<evidence type="ECO:0000256" key="5">
    <source>
        <dbReference type="ARBA" id="ARBA00022801"/>
    </source>
</evidence>
<dbReference type="GO" id="GO:0004222">
    <property type="term" value="F:metalloendopeptidase activity"/>
    <property type="evidence" value="ECO:0007669"/>
    <property type="project" value="UniProtKB-EC"/>
</dbReference>
<accession>A0A330M6I3</accession>
<dbReference type="PROSITE" id="PS51885">
    <property type="entry name" value="NEPRILYSIN"/>
    <property type="match status" value="1"/>
</dbReference>
<dbReference type="SUPFAM" id="SSF55486">
    <property type="entry name" value="Metalloproteases ('zincins'), catalytic domain"/>
    <property type="match status" value="1"/>
</dbReference>
<name>A0A330M6I3_9GAMM</name>
<dbReference type="InterPro" id="IPR024079">
    <property type="entry name" value="MetalloPept_cat_dom_sf"/>
</dbReference>
<keyword evidence="4" id="KW-0479">Metal-binding</keyword>
<evidence type="ECO:0000256" key="4">
    <source>
        <dbReference type="ARBA" id="ARBA00022723"/>
    </source>
</evidence>
<dbReference type="InterPro" id="IPR000718">
    <property type="entry name" value="Peptidase_M13"/>
</dbReference>
<dbReference type="Proteomes" id="UP000250123">
    <property type="component" value="Chromosome SHEWBE"/>
</dbReference>
<keyword evidence="5 10" id="KW-0378">Hydrolase</keyword>
<dbReference type="InterPro" id="IPR008753">
    <property type="entry name" value="Peptidase_M13_N"/>
</dbReference>
<dbReference type="PANTHER" id="PTHR11733">
    <property type="entry name" value="ZINC METALLOPROTEASE FAMILY M13 NEPRILYSIN-RELATED"/>
    <property type="match status" value="1"/>
</dbReference>
<evidence type="ECO:0000313" key="10">
    <source>
        <dbReference type="EMBL" id="SQH78106.1"/>
    </source>
</evidence>
<dbReference type="PANTHER" id="PTHR11733:SF167">
    <property type="entry name" value="FI17812P1-RELATED"/>
    <property type="match status" value="1"/>
</dbReference>
<dbReference type="AlphaFoldDB" id="A0A330M6I3"/>
<keyword evidence="3" id="KW-0645">Protease</keyword>
<dbReference type="EC" id="3.4.24.71" evidence="10"/>
<keyword evidence="6" id="KW-0862">Zinc</keyword>
<dbReference type="EMBL" id="LS483452">
    <property type="protein sequence ID" value="SQH78106.1"/>
    <property type="molecule type" value="Genomic_DNA"/>
</dbReference>
<dbReference type="KEGG" id="sbk:SHEWBE_4146"/>
<evidence type="ECO:0000256" key="2">
    <source>
        <dbReference type="ARBA" id="ARBA00007357"/>
    </source>
</evidence>
<feature type="domain" description="Peptidase M13 N-terminal" evidence="9">
    <location>
        <begin position="102"/>
        <end position="479"/>
    </location>
</feature>
<keyword evidence="7" id="KW-0482">Metalloprotease</keyword>
<dbReference type="GO" id="GO:0016485">
    <property type="term" value="P:protein processing"/>
    <property type="evidence" value="ECO:0007669"/>
    <property type="project" value="TreeGrafter"/>
</dbReference>
<evidence type="ECO:0000259" key="8">
    <source>
        <dbReference type="Pfam" id="PF01431"/>
    </source>
</evidence>
<sequence length="734" mass="82556">MLSSSMSFNFSQTLLTILTLTFSVNSRLWDGFYRNSPCKEEYKKMKKSLIAIALASTFLAGCGTSDVNNKEANTQVSTATTAKAELGSFGVDLSARNQTVKPGDDFFMYASGTWYDNYIMPADKTRYGAFTGLAERSEKQVKEIIDDIVSRSNLNDEEQLIADFYQAYMDTETINKLGLSPIQATLDQIAEIKSTDDLTKVFGHAWLTGATSPISGGMWFNRLDPNQYEMSIGASGLGLPDRSYYLEDSERFVNIRSAYVEHIAQMLAFTGVTDGKARAEAILALETKIAQGQWPREKRRNRDLTLNQLKRADLAEKYPGFNWDIYFNEKGYQVPQLNISQPEPVNAMIDLVNHGSLKVWQDYLTFHTISNNAELLSEDINAANFAFYGKTLKGQQEPRPRWKRAVEEMSGTQSLGFAIGKVYVARYFPESSKQQMAELVENLRTALGQRIDGLNWMGDETKVNAHAKLASFTPKIGYPDVWQEFDGLTLTDKDLMGNVHHLRQFFNAQSVAKELKKTDRNRWGMTPQRVNAYYNSSFNEIVFPAAILQPPFFDPNADPAVNYGGIGAVIGHEMGHGFDDQGSKSDANGIQRNWWTDEDRAAFDAKADQLVAQYNQYEPIPDNFVNGRNSLGENIGDVGGLAMAYHAYKLSLNGKEAPVIDGVSGDQRFFLAWAQVWKEKRTEQSMLNQLRGGTHAPGRYRAQAPRNHDAWYKAFDVKPGDALYLAEEDRVRIW</sequence>
<evidence type="ECO:0000256" key="7">
    <source>
        <dbReference type="ARBA" id="ARBA00023049"/>
    </source>
</evidence>
<dbReference type="InterPro" id="IPR042089">
    <property type="entry name" value="Peptidase_M13_dom_2"/>
</dbReference>
<gene>
    <name evidence="10" type="ORF">SHEWBE_4146</name>
</gene>
<evidence type="ECO:0000256" key="3">
    <source>
        <dbReference type="ARBA" id="ARBA00022670"/>
    </source>
</evidence>
<organism evidence="10 11">
    <name type="scientific">Shewanella benthica</name>
    <dbReference type="NCBI Taxonomy" id="43661"/>
    <lineage>
        <taxon>Bacteria</taxon>
        <taxon>Pseudomonadati</taxon>
        <taxon>Pseudomonadota</taxon>
        <taxon>Gammaproteobacteria</taxon>
        <taxon>Alteromonadales</taxon>
        <taxon>Shewanellaceae</taxon>
        <taxon>Shewanella</taxon>
    </lineage>
</organism>
<dbReference type="Gene3D" id="3.40.390.10">
    <property type="entry name" value="Collagenase (Catalytic Domain)"/>
    <property type="match status" value="1"/>
</dbReference>
<feature type="domain" description="Peptidase M13 C-terminal" evidence="8">
    <location>
        <begin position="531"/>
        <end position="731"/>
    </location>
</feature>
<comment type="cofactor">
    <cofactor evidence="1">
        <name>Zn(2+)</name>
        <dbReference type="ChEBI" id="CHEBI:29105"/>
    </cofactor>
</comment>
<evidence type="ECO:0000259" key="9">
    <source>
        <dbReference type="Pfam" id="PF05649"/>
    </source>
</evidence>
<protein>
    <submittedName>
        <fullName evidence="10">Endothelin-converting enzyme 1</fullName>
        <ecNumber evidence="10">3.4.24.71</ecNumber>
    </submittedName>
</protein>
<reference evidence="11" key="1">
    <citation type="submission" date="2018-06" db="EMBL/GenBank/DDBJ databases">
        <authorList>
            <person name="Cea G.-C."/>
            <person name="William W."/>
        </authorList>
    </citation>
    <scope>NUCLEOTIDE SEQUENCE [LARGE SCALE GENOMIC DNA]</scope>
    <source>
        <strain evidence="11">DB21MT-2</strain>
    </source>
</reference>
<evidence type="ECO:0000313" key="11">
    <source>
        <dbReference type="Proteomes" id="UP000250123"/>
    </source>
</evidence>
<dbReference type="GO" id="GO:0046872">
    <property type="term" value="F:metal ion binding"/>
    <property type="evidence" value="ECO:0007669"/>
    <property type="project" value="UniProtKB-KW"/>
</dbReference>
<dbReference type="Pfam" id="PF01431">
    <property type="entry name" value="Peptidase_M13"/>
    <property type="match status" value="1"/>
</dbReference>
<dbReference type="CDD" id="cd08662">
    <property type="entry name" value="M13"/>
    <property type="match status" value="1"/>
</dbReference>